<accession>A0A2M7G563</accession>
<dbReference type="HAMAP" id="MF_00377">
    <property type="entry name" value="DnaA_bact"/>
    <property type="match status" value="1"/>
</dbReference>
<dbReference type="GO" id="GO:0005524">
    <property type="term" value="F:ATP binding"/>
    <property type="evidence" value="ECO:0007669"/>
    <property type="project" value="UniProtKB-UniRule"/>
</dbReference>
<dbReference type="PANTHER" id="PTHR30050">
    <property type="entry name" value="CHROMOSOMAL REPLICATION INITIATOR PROTEIN DNAA"/>
    <property type="match status" value="1"/>
</dbReference>
<evidence type="ECO:0000256" key="6">
    <source>
        <dbReference type="ARBA" id="ARBA00023121"/>
    </source>
</evidence>
<dbReference type="InterPro" id="IPR020591">
    <property type="entry name" value="Chromosome_initiator_DnaA-like"/>
</dbReference>
<comment type="caution">
    <text evidence="14">The sequence shown here is derived from an EMBL/GenBank/DDBJ whole genome shotgun (WGS) entry which is preliminary data.</text>
</comment>
<dbReference type="Pfam" id="PF11638">
    <property type="entry name" value="DnaA_N"/>
    <property type="match status" value="1"/>
</dbReference>
<keyword evidence="3 8" id="KW-0235">DNA replication</keyword>
<feature type="region of interest" description="Domain III, AAA+ region" evidence="8">
    <location>
        <begin position="118"/>
        <end position="334"/>
    </location>
</feature>
<comment type="similarity">
    <text evidence="1 8 11">Belongs to the DnaA family.</text>
</comment>
<dbReference type="InterPro" id="IPR010921">
    <property type="entry name" value="Trp_repressor/repl_initiator"/>
</dbReference>
<gene>
    <name evidence="8" type="primary">dnaA</name>
    <name evidence="14" type="ORF">COW36_10320</name>
</gene>
<evidence type="ECO:0000259" key="13">
    <source>
        <dbReference type="SMART" id="SM00760"/>
    </source>
</evidence>
<dbReference type="PROSITE" id="PS01008">
    <property type="entry name" value="DNAA"/>
    <property type="match status" value="1"/>
</dbReference>
<dbReference type="InterPro" id="IPR018312">
    <property type="entry name" value="Chromosome_initiator_DnaA_CS"/>
</dbReference>
<feature type="binding site" evidence="8">
    <location>
        <position position="164"/>
    </location>
    <ligand>
        <name>ATP</name>
        <dbReference type="ChEBI" id="CHEBI:30616"/>
    </ligand>
</feature>
<evidence type="ECO:0000256" key="8">
    <source>
        <dbReference type="HAMAP-Rule" id="MF_00377"/>
    </source>
</evidence>
<protein>
    <recommendedName>
        <fullName evidence="8 9">Chromosomal replication initiator protein DnaA</fullName>
    </recommendedName>
</protein>
<keyword evidence="4 8" id="KW-0547">Nucleotide-binding</keyword>
<keyword evidence="7 8" id="KW-0238">DNA-binding</keyword>
<dbReference type="Pfam" id="PF00308">
    <property type="entry name" value="Bac_DnaA"/>
    <property type="match status" value="1"/>
</dbReference>
<keyword evidence="5 8" id="KW-0067">ATP-binding</keyword>
<dbReference type="AlphaFoldDB" id="A0A2M7G563"/>
<evidence type="ECO:0000256" key="3">
    <source>
        <dbReference type="ARBA" id="ARBA00022705"/>
    </source>
</evidence>
<dbReference type="CDD" id="cd00009">
    <property type="entry name" value="AAA"/>
    <property type="match status" value="1"/>
</dbReference>
<dbReference type="SMART" id="SM00760">
    <property type="entry name" value="Bac_DnaA_C"/>
    <property type="match status" value="1"/>
</dbReference>
<dbReference type="InterPro" id="IPR003593">
    <property type="entry name" value="AAA+_ATPase"/>
</dbReference>
<keyword evidence="2 8" id="KW-0963">Cytoplasm</keyword>
<evidence type="ECO:0000256" key="11">
    <source>
        <dbReference type="RuleBase" id="RU004227"/>
    </source>
</evidence>
<dbReference type="SUPFAM" id="SSF52540">
    <property type="entry name" value="P-loop containing nucleoside triphosphate hydrolases"/>
    <property type="match status" value="1"/>
</dbReference>
<feature type="domain" description="Chromosomal replication initiator DnaA C-terminal" evidence="13">
    <location>
        <begin position="359"/>
        <end position="428"/>
    </location>
</feature>
<evidence type="ECO:0000256" key="9">
    <source>
        <dbReference type="NCBIfam" id="TIGR00362"/>
    </source>
</evidence>
<evidence type="ECO:0000256" key="4">
    <source>
        <dbReference type="ARBA" id="ARBA00022741"/>
    </source>
</evidence>
<dbReference type="GO" id="GO:0005886">
    <property type="term" value="C:plasma membrane"/>
    <property type="evidence" value="ECO:0007669"/>
    <property type="project" value="TreeGrafter"/>
</dbReference>
<dbReference type="GO" id="GO:0005737">
    <property type="term" value="C:cytoplasm"/>
    <property type="evidence" value="ECO:0007669"/>
    <property type="project" value="UniProtKB-SubCell"/>
</dbReference>
<evidence type="ECO:0000256" key="5">
    <source>
        <dbReference type="ARBA" id="ARBA00022840"/>
    </source>
</evidence>
<dbReference type="Gene3D" id="1.10.8.60">
    <property type="match status" value="1"/>
</dbReference>
<dbReference type="NCBIfam" id="TIGR00362">
    <property type="entry name" value="DnaA"/>
    <property type="match status" value="1"/>
</dbReference>
<dbReference type="GO" id="GO:0006270">
    <property type="term" value="P:DNA replication initiation"/>
    <property type="evidence" value="ECO:0007669"/>
    <property type="project" value="UniProtKB-UniRule"/>
</dbReference>
<dbReference type="GO" id="GO:0008289">
    <property type="term" value="F:lipid binding"/>
    <property type="evidence" value="ECO:0007669"/>
    <property type="project" value="UniProtKB-KW"/>
</dbReference>
<dbReference type="InterPro" id="IPR024633">
    <property type="entry name" value="DnaA_N_dom"/>
</dbReference>
<evidence type="ECO:0000313" key="15">
    <source>
        <dbReference type="Proteomes" id="UP000231019"/>
    </source>
</evidence>
<dbReference type="GO" id="GO:0006275">
    <property type="term" value="P:regulation of DNA replication"/>
    <property type="evidence" value="ECO:0007669"/>
    <property type="project" value="UniProtKB-UniRule"/>
</dbReference>
<proteinExistence type="inferred from homology"/>
<dbReference type="FunFam" id="3.40.50.300:FF:000150">
    <property type="entry name" value="Chromosomal replication initiator protein DnaA"/>
    <property type="match status" value="1"/>
</dbReference>
<dbReference type="CDD" id="cd06571">
    <property type="entry name" value="Bac_DnaA_C"/>
    <property type="match status" value="1"/>
</dbReference>
<reference evidence="14 15" key="1">
    <citation type="submission" date="2017-09" db="EMBL/GenBank/DDBJ databases">
        <title>Depth-based differentiation of microbial function through sediment-hosted aquifers and enrichment of novel symbionts in the deep terrestrial subsurface.</title>
        <authorList>
            <person name="Probst A.J."/>
            <person name="Ladd B."/>
            <person name="Jarett J.K."/>
            <person name="Geller-Mcgrath D.E."/>
            <person name="Sieber C.M."/>
            <person name="Emerson J.B."/>
            <person name="Anantharaman K."/>
            <person name="Thomas B.C."/>
            <person name="Malmstrom R."/>
            <person name="Stieglmeier M."/>
            <person name="Klingl A."/>
            <person name="Woyke T."/>
            <person name="Ryan C.M."/>
            <person name="Banfield J.F."/>
        </authorList>
    </citation>
    <scope>NUCLEOTIDE SEQUENCE [LARGE SCALE GENOMIC DNA]</scope>
    <source>
        <strain evidence="14">CG17_big_fil_post_rev_8_21_14_2_50_48_46</strain>
    </source>
</reference>
<evidence type="ECO:0000259" key="12">
    <source>
        <dbReference type="SMART" id="SM00382"/>
    </source>
</evidence>
<evidence type="ECO:0000256" key="7">
    <source>
        <dbReference type="ARBA" id="ARBA00023125"/>
    </source>
</evidence>
<evidence type="ECO:0000313" key="14">
    <source>
        <dbReference type="EMBL" id="PIW17028.1"/>
    </source>
</evidence>
<organism evidence="14 15">
    <name type="scientific">bacterium (Candidatus Blackallbacteria) CG17_big_fil_post_rev_8_21_14_2_50_48_46</name>
    <dbReference type="NCBI Taxonomy" id="2014261"/>
    <lineage>
        <taxon>Bacteria</taxon>
        <taxon>Candidatus Blackallbacteria</taxon>
    </lineage>
</organism>
<dbReference type="InterPro" id="IPR038454">
    <property type="entry name" value="DnaA_N_sf"/>
</dbReference>
<dbReference type="Gene3D" id="1.10.1750.10">
    <property type="match status" value="1"/>
</dbReference>
<dbReference type="SUPFAM" id="SSF48295">
    <property type="entry name" value="TrpR-like"/>
    <property type="match status" value="1"/>
</dbReference>
<dbReference type="Gene3D" id="3.30.300.180">
    <property type="match status" value="1"/>
</dbReference>
<dbReference type="InterPro" id="IPR013159">
    <property type="entry name" value="DnaA_C"/>
</dbReference>
<dbReference type="EMBL" id="PFFQ01000031">
    <property type="protein sequence ID" value="PIW17028.1"/>
    <property type="molecule type" value="Genomic_DNA"/>
</dbReference>
<evidence type="ECO:0000256" key="10">
    <source>
        <dbReference type="RuleBase" id="RU000577"/>
    </source>
</evidence>
<comment type="domain">
    <text evidence="8">Domain I is involved in oligomerization and binding regulators, domain II is flexibile and of varying length in different bacteria, domain III forms the AAA+ region, while domain IV binds dsDNA.</text>
</comment>
<dbReference type="InterPro" id="IPR013317">
    <property type="entry name" value="DnaA_dom"/>
</dbReference>
<comment type="subcellular location">
    <subcellularLocation>
        <location evidence="8">Cytoplasm</location>
    </subcellularLocation>
</comment>
<comment type="function">
    <text evidence="8 10">Plays an essential role in the initiation and regulation of chromosomal replication. ATP-DnaA binds to the origin of replication (oriC) to initiate formation of the DNA replication initiation complex once per cell cycle. Binds the DnaA box (a 9 base pair repeat at the origin) and separates the double-stranded (ds)DNA. Forms a right-handed helical filament on oriC DNA; dsDNA binds to the exterior of the filament while single-stranded (ss)DNA is stabiized in the filament's interior. The ATP-DnaA-oriC complex binds and stabilizes one strand of the AT-rich DNA unwinding element (DUE), permitting loading of DNA polymerase. After initiation quickly degrades to an ADP-DnaA complex that is not apt for DNA replication. Binds acidic phospholipids.</text>
</comment>
<feature type="region of interest" description="Domain I, interacts with DnaA modulators" evidence="8">
    <location>
        <begin position="1"/>
        <end position="86"/>
    </location>
</feature>
<dbReference type="SMART" id="SM00382">
    <property type="entry name" value="AAA"/>
    <property type="match status" value="1"/>
</dbReference>
<keyword evidence="6 8" id="KW-0446">Lipid-binding</keyword>
<feature type="binding site" evidence="8">
    <location>
        <position position="166"/>
    </location>
    <ligand>
        <name>ATP</name>
        <dbReference type="ChEBI" id="CHEBI:30616"/>
    </ligand>
</feature>
<evidence type="ECO:0000256" key="2">
    <source>
        <dbReference type="ARBA" id="ARBA00022490"/>
    </source>
</evidence>
<comment type="caution">
    <text evidence="8">Lacks conserved residue(s) required for the propagation of feature annotation.</text>
</comment>
<dbReference type="Pfam" id="PF08299">
    <property type="entry name" value="Bac_DnaA_C"/>
    <property type="match status" value="1"/>
</dbReference>
<comment type="subunit">
    <text evidence="8">Oligomerizes as a right-handed, spiral filament on DNA at oriC.</text>
</comment>
<dbReference type="PANTHER" id="PTHR30050:SF2">
    <property type="entry name" value="CHROMOSOMAL REPLICATION INITIATOR PROTEIN DNAA"/>
    <property type="match status" value="1"/>
</dbReference>
<dbReference type="InterPro" id="IPR001957">
    <property type="entry name" value="Chromosome_initiator_DnaA"/>
</dbReference>
<dbReference type="InterPro" id="IPR027417">
    <property type="entry name" value="P-loop_NTPase"/>
</dbReference>
<feature type="binding site" evidence="8">
    <location>
        <position position="162"/>
    </location>
    <ligand>
        <name>ATP</name>
        <dbReference type="ChEBI" id="CHEBI:30616"/>
    </ligand>
</feature>
<feature type="region of interest" description="Domain IV, binds dsDNA" evidence="8">
    <location>
        <begin position="335"/>
        <end position="450"/>
    </location>
</feature>
<dbReference type="Proteomes" id="UP000231019">
    <property type="component" value="Unassembled WGS sequence"/>
</dbReference>
<dbReference type="Gene3D" id="3.40.50.300">
    <property type="entry name" value="P-loop containing nucleotide triphosphate hydrolases"/>
    <property type="match status" value="1"/>
</dbReference>
<evidence type="ECO:0000256" key="1">
    <source>
        <dbReference type="ARBA" id="ARBA00006583"/>
    </source>
</evidence>
<feature type="domain" description="AAA+ ATPase" evidence="12">
    <location>
        <begin position="151"/>
        <end position="279"/>
    </location>
</feature>
<sequence>MSYDLDALWQQTLAILKERISEPTYESFVRQSRAAHLKNNQLVIETPNGFTLNFLSRKYSTLFKEILEEISGQEMEVVFEVNDSMATDLPAPPANHSRPSGTLENRFAAKDRQLQQSNLNERYTFDNFVVGSHNKFAHATAWRVAEAPGKAFNPLFIHGGVGLGKTHLMQAIGHHLLAKHENMRVMYISSERFTNELINAIKDGSQMAFKNRYRTTDLLLIDDIQFIGNKESTQEEFFHTFNDLYEAGKQIVITSDRPPREISTLEDRLRSRFEMGLISDIQPPELETRIAILKKKAEMDGMDVPDEVLHYIARVYINNVRELEGALLRIMAYTSLTNTLPTIAVAQSVLGQAPERELSPERIQEVVAEFYRVTLTEMRGPGRSKAINTARQVAIYLCCELTELSTPRIGELFGNRDHTTILHGRDKIKNLLKEDQKLQQELQILMDRFK</sequence>
<dbReference type="GO" id="GO:0003688">
    <property type="term" value="F:DNA replication origin binding"/>
    <property type="evidence" value="ECO:0007669"/>
    <property type="project" value="UniProtKB-UniRule"/>
</dbReference>
<dbReference type="PRINTS" id="PR00051">
    <property type="entry name" value="DNAA"/>
</dbReference>
<feature type="binding site" evidence="8">
    <location>
        <position position="165"/>
    </location>
    <ligand>
        <name>ATP</name>
        <dbReference type="ChEBI" id="CHEBI:30616"/>
    </ligand>
</feature>
<name>A0A2M7G563_9BACT</name>